<dbReference type="Gene3D" id="3.40.50.720">
    <property type="entry name" value="NAD(P)-binding Rossmann-like Domain"/>
    <property type="match status" value="1"/>
</dbReference>
<dbReference type="HAMAP" id="MF_00639">
    <property type="entry name" value="MurD"/>
    <property type="match status" value="1"/>
</dbReference>
<dbReference type="GO" id="GO:0005737">
    <property type="term" value="C:cytoplasm"/>
    <property type="evidence" value="ECO:0007669"/>
    <property type="project" value="UniProtKB-SubCell"/>
</dbReference>
<dbReference type="GO" id="GO:0009252">
    <property type="term" value="P:peptidoglycan biosynthetic process"/>
    <property type="evidence" value="ECO:0007669"/>
    <property type="project" value="UniProtKB-UniRule"/>
</dbReference>
<evidence type="ECO:0000256" key="4">
    <source>
        <dbReference type="ARBA" id="ARBA00022598"/>
    </source>
</evidence>
<evidence type="ECO:0000256" key="7">
    <source>
        <dbReference type="ARBA" id="ARBA00022840"/>
    </source>
</evidence>
<gene>
    <name evidence="9 13" type="primary">murD</name>
    <name evidence="13" type="ORF">ENI34_08945</name>
</gene>
<keyword evidence="4 9" id="KW-0436">Ligase</keyword>
<dbReference type="GO" id="GO:0051301">
    <property type="term" value="P:cell division"/>
    <property type="evidence" value="ECO:0007669"/>
    <property type="project" value="UniProtKB-KW"/>
</dbReference>
<dbReference type="Gene3D" id="3.90.190.20">
    <property type="entry name" value="Mur ligase, C-terminal domain"/>
    <property type="match status" value="1"/>
</dbReference>
<comment type="caution">
    <text evidence="13">The sequence shown here is derived from an EMBL/GenBank/DDBJ whole genome shotgun (WGS) entry which is preliminary data.</text>
</comment>
<dbReference type="GO" id="GO:0004326">
    <property type="term" value="F:tetrahydrofolylpolyglutamate synthase activity"/>
    <property type="evidence" value="ECO:0007669"/>
    <property type="project" value="InterPro"/>
</dbReference>
<dbReference type="NCBIfam" id="TIGR01087">
    <property type="entry name" value="murD"/>
    <property type="match status" value="1"/>
</dbReference>
<dbReference type="AlphaFoldDB" id="A0A9C9EP15"/>
<dbReference type="PANTHER" id="PTHR43692:SF1">
    <property type="entry name" value="UDP-N-ACETYLMURAMOYLALANINE--D-GLUTAMATE LIGASE"/>
    <property type="match status" value="1"/>
</dbReference>
<feature type="domain" description="Mur ligase central" evidence="12">
    <location>
        <begin position="106"/>
        <end position="278"/>
    </location>
</feature>
<comment type="subcellular location">
    <subcellularLocation>
        <location evidence="1 9 10">Cytoplasm</location>
    </subcellularLocation>
</comment>
<dbReference type="InterPro" id="IPR004101">
    <property type="entry name" value="Mur_ligase_C"/>
</dbReference>
<dbReference type="GO" id="GO:0008360">
    <property type="term" value="P:regulation of cell shape"/>
    <property type="evidence" value="ECO:0007669"/>
    <property type="project" value="UniProtKB-KW"/>
</dbReference>
<dbReference type="InterPro" id="IPR036565">
    <property type="entry name" value="Mur-like_cat_sf"/>
</dbReference>
<keyword evidence="9 10" id="KW-0133">Cell shape</keyword>
<protein>
    <recommendedName>
        <fullName evidence="9 10">UDP-N-acetylmuramoylalanine--D-glutamate ligase</fullName>
        <ecNumber evidence="9 10">6.3.2.9</ecNumber>
    </recommendedName>
    <alternativeName>
        <fullName evidence="9">D-glutamic acid-adding enzyme</fullName>
    </alternativeName>
    <alternativeName>
        <fullName evidence="9">UDP-N-acetylmuramoyl-L-alanyl-D-glutamate synthetase</fullName>
    </alternativeName>
</protein>
<accession>A0A9C9EP15</accession>
<keyword evidence="3 9" id="KW-0963">Cytoplasm</keyword>
<name>A0A9C9EP15_UNCW3</name>
<evidence type="ECO:0000313" key="13">
    <source>
        <dbReference type="EMBL" id="HEC79246.1"/>
    </source>
</evidence>
<evidence type="ECO:0000256" key="2">
    <source>
        <dbReference type="ARBA" id="ARBA00004752"/>
    </source>
</evidence>
<dbReference type="Gene3D" id="3.40.1190.10">
    <property type="entry name" value="Mur-like, catalytic domain"/>
    <property type="match status" value="1"/>
</dbReference>
<proteinExistence type="inferred from homology"/>
<comment type="similarity">
    <text evidence="9">Belongs to the MurCDEF family.</text>
</comment>
<dbReference type="InterPro" id="IPR018109">
    <property type="entry name" value="Folylpolyglutamate_synth_CS"/>
</dbReference>
<keyword evidence="5 9" id="KW-0132">Cell division</keyword>
<keyword evidence="9 10" id="KW-0961">Cell wall biogenesis/degradation</keyword>
<dbReference type="Pfam" id="PF08245">
    <property type="entry name" value="Mur_ligase_M"/>
    <property type="match status" value="1"/>
</dbReference>
<evidence type="ECO:0000256" key="3">
    <source>
        <dbReference type="ARBA" id="ARBA00022490"/>
    </source>
</evidence>
<dbReference type="Pfam" id="PF02875">
    <property type="entry name" value="Mur_ligase_C"/>
    <property type="match status" value="1"/>
</dbReference>
<keyword evidence="6 9" id="KW-0547">Nucleotide-binding</keyword>
<dbReference type="SUPFAM" id="SSF51984">
    <property type="entry name" value="MurCD N-terminal domain"/>
    <property type="match status" value="1"/>
</dbReference>
<dbReference type="GO" id="GO:0008764">
    <property type="term" value="F:UDP-N-acetylmuramoylalanine-D-glutamate ligase activity"/>
    <property type="evidence" value="ECO:0007669"/>
    <property type="project" value="UniProtKB-UniRule"/>
</dbReference>
<dbReference type="InterPro" id="IPR036615">
    <property type="entry name" value="Mur_ligase_C_dom_sf"/>
</dbReference>
<evidence type="ECO:0000259" key="12">
    <source>
        <dbReference type="Pfam" id="PF08245"/>
    </source>
</evidence>
<comment type="catalytic activity">
    <reaction evidence="9 10">
        <text>UDP-N-acetyl-alpha-D-muramoyl-L-alanine + D-glutamate + ATP = UDP-N-acetyl-alpha-D-muramoyl-L-alanyl-D-glutamate + ADP + phosphate + H(+)</text>
        <dbReference type="Rhea" id="RHEA:16429"/>
        <dbReference type="ChEBI" id="CHEBI:15378"/>
        <dbReference type="ChEBI" id="CHEBI:29986"/>
        <dbReference type="ChEBI" id="CHEBI:30616"/>
        <dbReference type="ChEBI" id="CHEBI:43474"/>
        <dbReference type="ChEBI" id="CHEBI:83898"/>
        <dbReference type="ChEBI" id="CHEBI:83900"/>
        <dbReference type="ChEBI" id="CHEBI:456216"/>
        <dbReference type="EC" id="6.3.2.9"/>
    </reaction>
</comment>
<evidence type="ECO:0000256" key="1">
    <source>
        <dbReference type="ARBA" id="ARBA00004496"/>
    </source>
</evidence>
<dbReference type="InterPro" id="IPR005762">
    <property type="entry name" value="MurD"/>
</dbReference>
<dbReference type="GO" id="GO:0071555">
    <property type="term" value="P:cell wall organization"/>
    <property type="evidence" value="ECO:0007669"/>
    <property type="project" value="UniProtKB-KW"/>
</dbReference>
<comment type="function">
    <text evidence="9 10">Cell wall formation. Catalyzes the addition of glutamate to the nucleotide precursor UDP-N-acetylmuramoyl-L-alanine (UMA).</text>
</comment>
<evidence type="ECO:0000256" key="8">
    <source>
        <dbReference type="ARBA" id="ARBA00023306"/>
    </source>
</evidence>
<organism evidence="13 14">
    <name type="scientific">candidate division WOR-3 bacterium</name>
    <dbReference type="NCBI Taxonomy" id="2052148"/>
    <lineage>
        <taxon>Bacteria</taxon>
        <taxon>Bacteria division WOR-3</taxon>
    </lineage>
</organism>
<dbReference type="EMBL" id="DRIG01000093">
    <property type="protein sequence ID" value="HEC79246.1"/>
    <property type="molecule type" value="Genomic_DNA"/>
</dbReference>
<evidence type="ECO:0000256" key="6">
    <source>
        <dbReference type="ARBA" id="ARBA00022741"/>
    </source>
</evidence>
<dbReference type="SUPFAM" id="SSF53244">
    <property type="entry name" value="MurD-like peptide ligases, peptide-binding domain"/>
    <property type="match status" value="1"/>
</dbReference>
<evidence type="ECO:0000256" key="5">
    <source>
        <dbReference type="ARBA" id="ARBA00022618"/>
    </source>
</evidence>
<evidence type="ECO:0000256" key="10">
    <source>
        <dbReference type="RuleBase" id="RU003664"/>
    </source>
</evidence>
<dbReference type="InterPro" id="IPR013221">
    <property type="entry name" value="Mur_ligase_cen"/>
</dbReference>
<keyword evidence="7 9" id="KW-0067">ATP-binding</keyword>
<dbReference type="GO" id="GO:0005524">
    <property type="term" value="F:ATP binding"/>
    <property type="evidence" value="ECO:0007669"/>
    <property type="project" value="UniProtKB-UniRule"/>
</dbReference>
<sequence length="437" mass="48763">MKKRVLLLGLGRANISVAEYLLKEGDELFLYEENLEVVSTDARRLLKTGKIKTHNEGNFDYDLVVTSPGFPPNKRIIKELTDRGLPVIDEIEFTYQHLNRPDVIAVTGTNGKSTTAALISNILASAGIKNFLGGNIAPGMPFSRALFLPHFEQYVLEISSFQLMRIRDFHAGIGVLTNISTDHLNWHSSFEEYKQAKFRLFKTQRPDDYAVLNFDDQLIKESVTEIRSQIIFFGGDLKADVCFNGDFRYKGEKLFPVKISELPGRHNLLNTLAAIAVAKIMGVDNESIRNGITSFKSLPHRLEELGVINGVRYINNSMCTNESAAIASFNAVKGDKIVIVGGRQKGNKGEKYLDLLVKKAKACIVLGENASCIADYFKTKRFDRFAVAEDMDDAVEKARGFAANGDIILLNPGFASFGYFRNFEERGAAFKDAAYRD</sequence>
<dbReference type="SUPFAM" id="SSF53623">
    <property type="entry name" value="MurD-like peptide ligases, catalytic domain"/>
    <property type="match status" value="1"/>
</dbReference>
<keyword evidence="9 10" id="KW-0573">Peptidoglycan synthesis</keyword>
<evidence type="ECO:0000256" key="9">
    <source>
        <dbReference type="HAMAP-Rule" id="MF_00639"/>
    </source>
</evidence>
<feature type="domain" description="Mur ligase C-terminal" evidence="11">
    <location>
        <begin position="300"/>
        <end position="411"/>
    </location>
</feature>
<dbReference type="PANTHER" id="PTHR43692">
    <property type="entry name" value="UDP-N-ACETYLMURAMOYLALANINE--D-GLUTAMATE LIGASE"/>
    <property type="match status" value="1"/>
</dbReference>
<reference evidence="13" key="1">
    <citation type="journal article" date="2020" name="mSystems">
        <title>Genome- and Community-Level Interaction Insights into Carbon Utilization and Element Cycling Functions of Hydrothermarchaeota in Hydrothermal Sediment.</title>
        <authorList>
            <person name="Zhou Z."/>
            <person name="Liu Y."/>
            <person name="Xu W."/>
            <person name="Pan J."/>
            <person name="Luo Z.H."/>
            <person name="Li M."/>
        </authorList>
    </citation>
    <scope>NUCLEOTIDE SEQUENCE</scope>
    <source>
        <strain evidence="13">HyVt-388</strain>
    </source>
</reference>
<keyword evidence="8 9" id="KW-0131">Cell cycle</keyword>
<dbReference type="PROSITE" id="PS01011">
    <property type="entry name" value="FOLYLPOLYGLU_SYNT_1"/>
    <property type="match status" value="1"/>
</dbReference>
<comment type="pathway">
    <text evidence="2 9 10">Cell wall biogenesis; peptidoglycan biosynthesis.</text>
</comment>
<feature type="binding site" evidence="9">
    <location>
        <begin position="108"/>
        <end position="114"/>
    </location>
    <ligand>
        <name>ATP</name>
        <dbReference type="ChEBI" id="CHEBI:30616"/>
    </ligand>
</feature>
<dbReference type="Proteomes" id="UP000885826">
    <property type="component" value="Unassembled WGS sequence"/>
</dbReference>
<evidence type="ECO:0000313" key="14">
    <source>
        <dbReference type="Proteomes" id="UP000885826"/>
    </source>
</evidence>
<dbReference type="EC" id="6.3.2.9" evidence="9 10"/>
<evidence type="ECO:0000259" key="11">
    <source>
        <dbReference type="Pfam" id="PF02875"/>
    </source>
</evidence>